<dbReference type="GO" id="GO:0005829">
    <property type="term" value="C:cytosol"/>
    <property type="evidence" value="ECO:0007669"/>
    <property type="project" value="TreeGrafter"/>
</dbReference>
<dbReference type="PANTHER" id="PTHR47894">
    <property type="entry name" value="HTH-TYPE TRANSCRIPTIONAL REGULATOR GADX"/>
    <property type="match status" value="1"/>
</dbReference>
<name>A0A4Q2RDX0_9HYPH</name>
<evidence type="ECO:0000259" key="4">
    <source>
        <dbReference type="PROSITE" id="PS01124"/>
    </source>
</evidence>
<feature type="domain" description="HTH araC/xylS-type" evidence="4">
    <location>
        <begin position="376"/>
        <end position="474"/>
    </location>
</feature>
<reference evidence="5 6" key="1">
    <citation type="submission" date="2018-09" db="EMBL/GenBank/DDBJ databases">
        <authorList>
            <person name="Grouzdev D.S."/>
            <person name="Krutkina M.S."/>
        </authorList>
    </citation>
    <scope>NUCLEOTIDE SEQUENCE [LARGE SCALE GENOMIC DNA]</scope>
    <source>
        <strain evidence="5 6">RmlP001</strain>
    </source>
</reference>
<evidence type="ECO:0000313" key="5">
    <source>
        <dbReference type="EMBL" id="RYB04684.1"/>
    </source>
</evidence>
<gene>
    <name evidence="5" type="ORF">D3272_12120</name>
</gene>
<organism evidence="5 6">
    <name type="scientific">Lichenibacterium ramalinae</name>
    <dbReference type="NCBI Taxonomy" id="2316527"/>
    <lineage>
        <taxon>Bacteria</taxon>
        <taxon>Pseudomonadati</taxon>
        <taxon>Pseudomonadota</taxon>
        <taxon>Alphaproteobacteria</taxon>
        <taxon>Hyphomicrobiales</taxon>
        <taxon>Lichenihabitantaceae</taxon>
        <taxon>Lichenibacterium</taxon>
    </lineage>
</organism>
<sequence length="478" mass="50750">MPQRSGGFGSWTASCRGAPYIRHRPALEGRTGARSDCTLDPSRPRRLDILHASCMACSTEDSRGDGGAARSGGMIDDDLGITARAMALFSACCLRPPPRRAEIRAPPRPVAGRVAGRVAAAAGRDRGPWPAMTRAVAAAPADAGPRVRAAATAGLCAAIRRAGAEPGPLLDPLSVSESAIDAEPLSWLDLAGYCQLLEQAANRCGNATLGWDLGLAQGGGLLGEVAEVVDTAPTLAAGLAMAAHCFAALQEQTLVALEHRNGGAVLSYQIRDGRILRRRQDAELSLGALIGLVRRTLGPHWRPEEIHLEHDAQGGRVWPASLHATPVYGAQRVNAIVLSGQALATVMPGADPCRQAMALRRIAGRLREQRQEDFIGLVLQQIRDALVDGKPGIAPVARRLGLSGPALYRKLSACGVDYSDLQRDLRRELALGRLAEPSVPLTDIALRLGYSELSAFSRAFRCWTGLSPQAYRHRGFAS</sequence>
<keyword evidence="3" id="KW-0804">Transcription</keyword>
<evidence type="ECO:0000313" key="6">
    <source>
        <dbReference type="Proteomes" id="UP000289411"/>
    </source>
</evidence>
<dbReference type="AlphaFoldDB" id="A0A4Q2RDX0"/>
<dbReference type="GO" id="GO:0000976">
    <property type="term" value="F:transcription cis-regulatory region binding"/>
    <property type="evidence" value="ECO:0007669"/>
    <property type="project" value="TreeGrafter"/>
</dbReference>
<dbReference type="InterPro" id="IPR032687">
    <property type="entry name" value="AraC-type_N"/>
</dbReference>
<accession>A0A4Q2RDX0</accession>
<dbReference type="OrthoDB" id="9805730at2"/>
<dbReference type="PRINTS" id="PR00032">
    <property type="entry name" value="HTHARAC"/>
</dbReference>
<dbReference type="Pfam" id="PF12833">
    <property type="entry name" value="HTH_18"/>
    <property type="match status" value="1"/>
</dbReference>
<dbReference type="Proteomes" id="UP000289411">
    <property type="component" value="Unassembled WGS sequence"/>
</dbReference>
<protein>
    <submittedName>
        <fullName evidence="5">AraC family transcriptional regulator</fullName>
    </submittedName>
</protein>
<reference evidence="5 6" key="2">
    <citation type="submission" date="2019-02" db="EMBL/GenBank/DDBJ databases">
        <title>'Lichenibacterium ramalinii' gen. nov. sp. nov., 'Lichenibacterium minor' gen. nov. sp. nov.</title>
        <authorList>
            <person name="Pankratov T."/>
        </authorList>
    </citation>
    <scope>NUCLEOTIDE SEQUENCE [LARGE SCALE GENOMIC DNA]</scope>
    <source>
        <strain evidence="5 6">RmlP001</strain>
    </source>
</reference>
<evidence type="ECO:0000256" key="1">
    <source>
        <dbReference type="ARBA" id="ARBA00023015"/>
    </source>
</evidence>
<evidence type="ECO:0000256" key="2">
    <source>
        <dbReference type="ARBA" id="ARBA00023125"/>
    </source>
</evidence>
<dbReference type="PANTHER" id="PTHR47894:SF4">
    <property type="entry name" value="HTH-TYPE TRANSCRIPTIONAL REGULATOR GADX"/>
    <property type="match status" value="1"/>
</dbReference>
<keyword evidence="2" id="KW-0238">DNA-binding</keyword>
<dbReference type="PROSITE" id="PS01124">
    <property type="entry name" value="HTH_ARAC_FAMILY_2"/>
    <property type="match status" value="1"/>
</dbReference>
<dbReference type="InterPro" id="IPR009057">
    <property type="entry name" value="Homeodomain-like_sf"/>
</dbReference>
<dbReference type="EMBL" id="QYBC01000009">
    <property type="protein sequence ID" value="RYB04684.1"/>
    <property type="molecule type" value="Genomic_DNA"/>
</dbReference>
<dbReference type="InterPro" id="IPR020449">
    <property type="entry name" value="Tscrpt_reg_AraC-type_HTH"/>
</dbReference>
<dbReference type="GO" id="GO:0003700">
    <property type="term" value="F:DNA-binding transcription factor activity"/>
    <property type="evidence" value="ECO:0007669"/>
    <property type="project" value="InterPro"/>
</dbReference>
<dbReference type="InterPro" id="IPR018060">
    <property type="entry name" value="HTH_AraC"/>
</dbReference>
<comment type="caution">
    <text evidence="5">The sequence shown here is derived from an EMBL/GenBank/DDBJ whole genome shotgun (WGS) entry which is preliminary data.</text>
</comment>
<evidence type="ECO:0000256" key="3">
    <source>
        <dbReference type="ARBA" id="ARBA00023163"/>
    </source>
</evidence>
<dbReference type="SMART" id="SM00342">
    <property type="entry name" value="HTH_ARAC"/>
    <property type="match status" value="1"/>
</dbReference>
<keyword evidence="6" id="KW-1185">Reference proteome</keyword>
<dbReference type="Gene3D" id="1.10.10.60">
    <property type="entry name" value="Homeodomain-like"/>
    <property type="match status" value="1"/>
</dbReference>
<proteinExistence type="predicted"/>
<keyword evidence="1" id="KW-0805">Transcription regulation</keyword>
<dbReference type="SUPFAM" id="SSF46689">
    <property type="entry name" value="Homeodomain-like"/>
    <property type="match status" value="1"/>
</dbReference>
<dbReference type="Pfam" id="PF12625">
    <property type="entry name" value="Arabinose_bd"/>
    <property type="match status" value="1"/>
</dbReference>
<dbReference type="PROSITE" id="PS51257">
    <property type="entry name" value="PROKAR_LIPOPROTEIN"/>
    <property type="match status" value="1"/>
</dbReference>